<evidence type="ECO:0000313" key="4">
    <source>
        <dbReference type="Proteomes" id="UP000543174"/>
    </source>
</evidence>
<evidence type="ECO:0000259" key="1">
    <source>
        <dbReference type="Pfam" id="PF03446"/>
    </source>
</evidence>
<reference evidence="3" key="1">
    <citation type="submission" date="2020-08" db="EMBL/GenBank/DDBJ databases">
        <title>Functional genomics of gut bacteria from endangered species of beetles.</title>
        <authorList>
            <person name="Carlos-Shanley C."/>
        </authorList>
    </citation>
    <scope>NUCLEOTIDE SEQUENCE [LARGE SCALE GENOMIC DNA]</scope>
    <source>
        <strain evidence="3">S00060</strain>
    </source>
</reference>
<comment type="caution">
    <text evidence="3">The sequence shown here is derived from an EMBL/GenBank/DDBJ whole genome shotgun (WGS) entry which is preliminary data.</text>
</comment>
<dbReference type="InterPro" id="IPR008927">
    <property type="entry name" value="6-PGluconate_DH-like_C_sf"/>
</dbReference>
<gene>
    <name evidence="3" type="ORF">HNP21_000023</name>
</gene>
<evidence type="ECO:0000259" key="2">
    <source>
        <dbReference type="Pfam" id="PF09130"/>
    </source>
</evidence>
<organism evidence="3 4">
    <name type="scientific">Priestia aryabhattai</name>
    <name type="common">Bacillus aryabhattai</name>
    <dbReference type="NCBI Taxonomy" id="412384"/>
    <lineage>
        <taxon>Bacteria</taxon>
        <taxon>Bacillati</taxon>
        <taxon>Bacillota</taxon>
        <taxon>Bacilli</taxon>
        <taxon>Bacillales</taxon>
        <taxon>Bacillaceae</taxon>
        <taxon>Priestia</taxon>
    </lineage>
</organism>
<dbReference type="InterPro" id="IPR013328">
    <property type="entry name" value="6PGD_dom2"/>
</dbReference>
<dbReference type="GO" id="GO:0050661">
    <property type="term" value="F:NADP binding"/>
    <property type="evidence" value="ECO:0007669"/>
    <property type="project" value="InterPro"/>
</dbReference>
<dbReference type="Gene3D" id="3.40.50.720">
    <property type="entry name" value="NAD(P)-binding Rossmann-like Domain"/>
    <property type="match status" value="1"/>
</dbReference>
<dbReference type="Gene3D" id="1.10.1040.10">
    <property type="entry name" value="N-(1-d-carboxylethyl)-l-norvaline Dehydrogenase, domain 2"/>
    <property type="match status" value="1"/>
</dbReference>
<dbReference type="SUPFAM" id="SSF51735">
    <property type="entry name" value="NAD(P)-binding Rossmann-fold domains"/>
    <property type="match status" value="1"/>
</dbReference>
<sequence>MKLGFIGFGEAAFELSVGLKGEGLETIFAHDVMIDHPTYGPQIKERAAQAQVKLLYRPEEVLKQADIVMVAVPADKALEVSEMLKPFIKKDCIYVDVSASTPIVKQKVNTNIQEKNAFFVDAAMLGPLPVYKHKVPISASGNGVDRLISLMTPYGMDITKVSEKPGDASAVKLIRSIYMKGVVALYLELLEASHEFNVEQLVLDSISETLDSKSFRETMNRLVTGTSIHALRRSIELDGSIQMLEASNLNSVMSKAAKSKLETLASFNLKEKFKGQKPDHWLDVIKACKEDAAVNN</sequence>
<dbReference type="InterPro" id="IPR015814">
    <property type="entry name" value="Pgluconate_DH_NAD-bd_C"/>
</dbReference>
<keyword evidence="4" id="KW-1185">Reference proteome</keyword>
<dbReference type="SUPFAM" id="SSF48179">
    <property type="entry name" value="6-phosphogluconate dehydrogenase C-terminal domain-like"/>
    <property type="match status" value="1"/>
</dbReference>
<dbReference type="EMBL" id="JACJHT010000001">
    <property type="protein sequence ID" value="MBA9036934.1"/>
    <property type="molecule type" value="Genomic_DNA"/>
</dbReference>
<dbReference type="InterPro" id="IPR006115">
    <property type="entry name" value="6PGDH_NADP-bd"/>
</dbReference>
<protein>
    <submittedName>
        <fullName evidence="3">3-hydroxyisobutyrate dehydrogenase-like beta-hydroxyacid dehydrogenase</fullName>
    </submittedName>
</protein>
<dbReference type="InterPro" id="IPR036291">
    <property type="entry name" value="NAD(P)-bd_dom_sf"/>
</dbReference>
<dbReference type="Pfam" id="PF09130">
    <property type="entry name" value="DUF1932"/>
    <property type="match status" value="1"/>
</dbReference>
<dbReference type="AlphaFoldDB" id="A0A7W3RCM6"/>
<evidence type="ECO:0000313" key="3">
    <source>
        <dbReference type="EMBL" id="MBA9036934.1"/>
    </source>
</evidence>
<dbReference type="RefSeq" id="WP_097826852.1">
    <property type="nucleotide sequence ID" value="NZ_CP194346.1"/>
</dbReference>
<accession>A0A7W3RCM6</accession>
<name>A0A7W3RCM6_PRIAR</name>
<feature type="domain" description="Phosphogluconate dehydrogenase NAD-binding putative C-terminal" evidence="2">
    <location>
        <begin position="194"/>
        <end position="262"/>
    </location>
</feature>
<proteinExistence type="predicted"/>
<feature type="domain" description="6-phosphogluconate dehydrogenase NADP-binding" evidence="1">
    <location>
        <begin position="42"/>
        <end position="126"/>
    </location>
</feature>
<dbReference type="Pfam" id="PF03446">
    <property type="entry name" value="NAD_binding_2"/>
    <property type="match status" value="1"/>
</dbReference>
<dbReference type="Proteomes" id="UP000543174">
    <property type="component" value="Unassembled WGS sequence"/>
</dbReference>